<dbReference type="InterPro" id="IPR057952">
    <property type="entry name" value="Rv2743c-like"/>
</dbReference>
<dbReference type="EMBL" id="LR134356">
    <property type="protein sequence ID" value="VEG53992.1"/>
    <property type="molecule type" value="Genomic_DNA"/>
</dbReference>
<evidence type="ECO:0000313" key="3">
    <source>
        <dbReference type="Proteomes" id="UP000279306"/>
    </source>
</evidence>
<dbReference type="NCBIfam" id="NF047839">
    <property type="entry name" value="PspM_Rv2743c"/>
    <property type="match status" value="1"/>
</dbReference>
<accession>A0A3S4T9H9</accession>
<dbReference type="AlphaFoldDB" id="A0A3S4T9H9"/>
<gene>
    <name evidence="2" type="ORF">NCTC10437_02239</name>
</gene>
<proteinExistence type="predicted"/>
<dbReference type="RefSeq" id="WP_048634713.1">
    <property type="nucleotide sequence ID" value="NZ_CVQQ01000022.1"/>
</dbReference>
<keyword evidence="1" id="KW-0472">Membrane</keyword>
<evidence type="ECO:0000256" key="1">
    <source>
        <dbReference type="SAM" id="Phobius"/>
    </source>
</evidence>
<dbReference type="Pfam" id="PF25587">
    <property type="entry name" value="Rv2743c"/>
    <property type="match status" value="1"/>
</dbReference>
<organism evidence="2 3">
    <name type="scientific">Mycolicibacterium aurum</name>
    <name type="common">Mycobacterium aurum</name>
    <dbReference type="NCBI Taxonomy" id="1791"/>
    <lineage>
        <taxon>Bacteria</taxon>
        <taxon>Bacillati</taxon>
        <taxon>Actinomycetota</taxon>
        <taxon>Actinomycetes</taxon>
        <taxon>Mycobacteriales</taxon>
        <taxon>Mycobacteriaceae</taxon>
        <taxon>Mycolicibacterium</taxon>
    </lineage>
</organism>
<reference evidence="2 3" key="1">
    <citation type="submission" date="2018-12" db="EMBL/GenBank/DDBJ databases">
        <authorList>
            <consortium name="Pathogen Informatics"/>
        </authorList>
    </citation>
    <scope>NUCLEOTIDE SEQUENCE [LARGE SCALE GENOMIC DNA]</scope>
    <source>
        <strain evidence="2 3">NCTC10437</strain>
    </source>
</reference>
<feature type="transmembrane region" description="Helical" evidence="1">
    <location>
        <begin position="49"/>
        <end position="72"/>
    </location>
</feature>
<keyword evidence="1" id="KW-0812">Transmembrane</keyword>
<dbReference type="STRING" id="1791.GCA_001049355_04871"/>
<feature type="transmembrane region" description="Helical" evidence="1">
    <location>
        <begin position="78"/>
        <end position="100"/>
    </location>
</feature>
<protein>
    <submittedName>
        <fullName evidence="2">Putative membrane alanine rich protein</fullName>
    </submittedName>
</protein>
<keyword evidence="3" id="KW-1185">Reference proteome</keyword>
<keyword evidence="1" id="KW-1133">Transmembrane helix</keyword>
<dbReference type="Proteomes" id="UP000279306">
    <property type="component" value="Chromosome"/>
</dbReference>
<sequence>MSTRTSRPERWRSLAQRGVDTAADWSGLVAEKLSAAADPRAKLLRKRRWALRLGVFFTVSALFWLGVTALLASWSTPVWALFIPSPIAVGAAFLATLAFLRYRWLRGEPLPPQRTPAARRLPPWGSAARQPMSALVASERGLISLLGVMERGQMLPAGELLELRVAAEHTAATMSATANEVVSMEKAVKSAPQSRAYLAPTITAFTTQLDLGARQYNEMVSAAAQLVSAANSGSMSSSPMSQRRYRDQLGMATDRLTGWAQAFDELGRLKQA</sequence>
<dbReference type="KEGG" id="mauu:NCTC10437_02239"/>
<evidence type="ECO:0000313" key="2">
    <source>
        <dbReference type="EMBL" id="VEG53992.1"/>
    </source>
</evidence>
<dbReference type="OrthoDB" id="4750524at2"/>
<name>A0A3S4T9H9_MYCAU</name>